<dbReference type="SUPFAM" id="SSF53335">
    <property type="entry name" value="S-adenosyl-L-methionine-dependent methyltransferases"/>
    <property type="match status" value="1"/>
</dbReference>
<dbReference type="Gene3D" id="3.40.50.150">
    <property type="entry name" value="Vaccinia Virus protein VP39"/>
    <property type="match status" value="1"/>
</dbReference>
<evidence type="ECO:0000313" key="3">
    <source>
        <dbReference type="Proteomes" id="UP001500827"/>
    </source>
</evidence>
<protein>
    <recommendedName>
        <fullName evidence="1">Methyltransferase FkbM domain-containing protein</fullName>
    </recommendedName>
</protein>
<dbReference type="Proteomes" id="UP001500827">
    <property type="component" value="Unassembled WGS sequence"/>
</dbReference>
<dbReference type="InterPro" id="IPR006342">
    <property type="entry name" value="FkbM_mtfrase"/>
</dbReference>
<name>A0ABP7L1S3_9SPHN</name>
<proteinExistence type="predicted"/>
<dbReference type="Pfam" id="PF05050">
    <property type="entry name" value="Methyltransf_21"/>
    <property type="match status" value="1"/>
</dbReference>
<dbReference type="InterPro" id="IPR029063">
    <property type="entry name" value="SAM-dependent_MTases_sf"/>
</dbReference>
<dbReference type="PANTHER" id="PTHR36973:SF4">
    <property type="entry name" value="NODULATION PROTEIN"/>
    <property type="match status" value="1"/>
</dbReference>
<accession>A0ABP7L1S3</accession>
<evidence type="ECO:0000313" key="2">
    <source>
        <dbReference type="EMBL" id="GAA3893379.1"/>
    </source>
</evidence>
<organism evidence="2 3">
    <name type="scientific">Sphingomonas limnosediminicola</name>
    <dbReference type="NCBI Taxonomy" id="940133"/>
    <lineage>
        <taxon>Bacteria</taxon>
        <taxon>Pseudomonadati</taxon>
        <taxon>Pseudomonadota</taxon>
        <taxon>Alphaproteobacteria</taxon>
        <taxon>Sphingomonadales</taxon>
        <taxon>Sphingomonadaceae</taxon>
        <taxon>Sphingomonas</taxon>
    </lineage>
</organism>
<feature type="domain" description="Methyltransferase FkbM" evidence="1">
    <location>
        <begin position="44"/>
        <end position="200"/>
    </location>
</feature>
<dbReference type="PANTHER" id="PTHR36973">
    <property type="entry name" value="SLL1456 PROTEIN-RELATED"/>
    <property type="match status" value="1"/>
</dbReference>
<keyword evidence="3" id="KW-1185">Reference proteome</keyword>
<reference evidence="3" key="1">
    <citation type="journal article" date="2019" name="Int. J. Syst. Evol. Microbiol.">
        <title>The Global Catalogue of Microorganisms (GCM) 10K type strain sequencing project: providing services to taxonomists for standard genome sequencing and annotation.</title>
        <authorList>
            <consortium name="The Broad Institute Genomics Platform"/>
            <consortium name="The Broad Institute Genome Sequencing Center for Infectious Disease"/>
            <person name="Wu L."/>
            <person name="Ma J."/>
        </authorList>
    </citation>
    <scope>NUCLEOTIDE SEQUENCE [LARGE SCALE GENOMIC DNA]</scope>
    <source>
        <strain evidence="3">JCM 17543</strain>
    </source>
</reference>
<dbReference type="InterPro" id="IPR053188">
    <property type="entry name" value="FkbM_Methyltransferase"/>
</dbReference>
<dbReference type="NCBIfam" id="TIGR01444">
    <property type="entry name" value="fkbM_fam"/>
    <property type="match status" value="1"/>
</dbReference>
<sequence>MLSHSKLGVKRLLSKALGREFVAPEELAYRRLQTKGFRPTFMIDVGAYEGNWTRLARRVFGDVPTLMIEAQLSKRPILEKVSHELADVRYAQALLSSASGERRQFFEMETGSSMFSENSNAPRTTRELRTCTLDELAGEVPRGAFLKIDVQGAELEVLGGGERALAACELVQLEVALLPYNEGAPTALEVLSYMAERDFSPFDISGFSRPNGIDLAQVDFLFARPTSKLRTHFFTF</sequence>
<gene>
    <name evidence="2" type="ORF">GCM10022276_10740</name>
</gene>
<evidence type="ECO:0000259" key="1">
    <source>
        <dbReference type="Pfam" id="PF05050"/>
    </source>
</evidence>
<dbReference type="EMBL" id="BAABBM010000001">
    <property type="protein sequence ID" value="GAA3893379.1"/>
    <property type="molecule type" value="Genomic_DNA"/>
</dbReference>
<comment type="caution">
    <text evidence="2">The sequence shown here is derived from an EMBL/GenBank/DDBJ whole genome shotgun (WGS) entry which is preliminary data.</text>
</comment>